<dbReference type="InterPro" id="IPR001387">
    <property type="entry name" value="Cro/C1-type_HTH"/>
</dbReference>
<protein>
    <submittedName>
        <fullName evidence="2">Domain of uncharacterized function (DUF1870)</fullName>
    </submittedName>
</protein>
<dbReference type="Gene3D" id="1.10.3100.10">
    <property type="entry name" value="Putative cytoplasmic protein"/>
    <property type="match status" value="1"/>
</dbReference>
<proteinExistence type="predicted"/>
<dbReference type="AlphaFoldDB" id="A0A263HBV0"/>
<dbReference type="Pfam" id="PF08965">
    <property type="entry name" value="Aca2_YdiL"/>
    <property type="match status" value="1"/>
</dbReference>
<evidence type="ECO:0000313" key="4">
    <source>
        <dbReference type="Proteomes" id="UP000254507"/>
    </source>
</evidence>
<sequence length="91" mass="10676">MICTPKVARELLGMSQYEAAEHIGHVHQLSWTFWETGERSIKEDVEKTINFLLEKRREIILQFVNGQDRNKAKKVAVIYYPTPDFCSSYLE</sequence>
<dbReference type="Proteomes" id="UP000254507">
    <property type="component" value="Unassembled WGS sequence"/>
</dbReference>
<reference evidence="2 4" key="2">
    <citation type="submission" date="2018-06" db="EMBL/GenBank/DDBJ databases">
        <authorList>
            <consortium name="Pathogen Informatics"/>
            <person name="Doyle S."/>
        </authorList>
    </citation>
    <scope>NUCLEOTIDE SEQUENCE [LARGE SCALE GENOMIC DNA]</scope>
    <source>
        <strain evidence="2 4">NCTC10851</strain>
    </source>
</reference>
<dbReference type="Proteomes" id="UP000215738">
    <property type="component" value="Unassembled WGS sequence"/>
</dbReference>
<dbReference type="EMBL" id="UFSB01000001">
    <property type="protein sequence ID" value="SUU36364.1"/>
    <property type="molecule type" value="Genomic_DNA"/>
</dbReference>
<dbReference type="InterPro" id="IPR010982">
    <property type="entry name" value="Lambda_DNA-bd_dom_sf"/>
</dbReference>
<dbReference type="EMBL" id="NLFK01000005">
    <property type="protein sequence ID" value="OZN24965.1"/>
    <property type="molecule type" value="Genomic_DNA"/>
</dbReference>
<evidence type="ECO:0000313" key="2">
    <source>
        <dbReference type="EMBL" id="SUU36364.1"/>
    </source>
</evidence>
<dbReference type="OrthoDB" id="7066373at2"/>
<dbReference type="RefSeq" id="WP_094946418.1">
    <property type="nucleotide sequence ID" value="NZ_NLFK01000005.1"/>
</dbReference>
<dbReference type="SUPFAM" id="SSF47413">
    <property type="entry name" value="lambda repressor-like DNA-binding domains"/>
    <property type="match status" value="1"/>
</dbReference>
<name>A0A263HBV0_9PAST</name>
<gene>
    <name evidence="1" type="ORF">CFY87_06470</name>
    <name evidence="2" type="ORF">NCTC10851_01197</name>
</gene>
<dbReference type="InterPro" id="IPR027910">
    <property type="entry name" value="YdiL_sf"/>
</dbReference>
<evidence type="ECO:0000313" key="1">
    <source>
        <dbReference type="EMBL" id="OZN24965.1"/>
    </source>
</evidence>
<dbReference type="CDD" id="cd00093">
    <property type="entry name" value="HTH_XRE"/>
    <property type="match status" value="1"/>
</dbReference>
<dbReference type="GO" id="GO:0003677">
    <property type="term" value="F:DNA binding"/>
    <property type="evidence" value="ECO:0007669"/>
    <property type="project" value="InterPro"/>
</dbReference>
<organism evidence="2 4">
    <name type="scientific">Actinobacillus seminis</name>
    <dbReference type="NCBI Taxonomy" id="722"/>
    <lineage>
        <taxon>Bacteria</taxon>
        <taxon>Pseudomonadati</taxon>
        <taxon>Pseudomonadota</taxon>
        <taxon>Gammaproteobacteria</taxon>
        <taxon>Pasteurellales</taxon>
        <taxon>Pasteurellaceae</taxon>
        <taxon>Actinobacillus</taxon>
    </lineage>
</organism>
<keyword evidence="3" id="KW-1185">Reference proteome</keyword>
<reference evidence="1 3" key="1">
    <citation type="submission" date="2017-07" db="EMBL/GenBank/DDBJ databases">
        <title>Virulence factors identified in Actinobacillus seminis.</title>
        <authorList>
            <person name="Negrete-Abascal E."/>
            <person name="Vaca-Pacheco S."/>
            <person name="Montes-Garcia F."/>
            <person name="Leyto-Gil A.M."/>
            <person name="Fragoso-Garcia E."/>
            <person name="Carvente-Garcia R."/>
            <person name="Perez-Agueros S."/>
            <person name="Castelan-Sanchez H.G."/>
            <person name="Garcia-Molina A."/>
            <person name="Villamar T.E."/>
            <person name="Vazquez-Cruz C."/>
        </authorList>
    </citation>
    <scope>NUCLEOTIDE SEQUENCE [LARGE SCALE GENOMIC DNA]</scope>
    <source>
        <strain evidence="1 3">ATCC 15768</strain>
    </source>
</reference>
<evidence type="ECO:0000313" key="3">
    <source>
        <dbReference type="Proteomes" id="UP000215738"/>
    </source>
</evidence>
<dbReference type="InterPro" id="IPR015060">
    <property type="entry name" value="Aca2_YdiL-like"/>
</dbReference>
<dbReference type="InParanoid" id="A0A263HBV0"/>
<accession>A0A263HBV0</accession>